<protein>
    <submittedName>
        <fullName evidence="2">Uncharacterized protein</fullName>
    </submittedName>
</protein>
<reference evidence="2" key="1">
    <citation type="submission" date="2020-06" db="EMBL/GenBank/DDBJ databases">
        <authorList>
            <person name="Li T."/>
            <person name="Hu X."/>
            <person name="Zhang T."/>
            <person name="Song X."/>
            <person name="Zhang H."/>
            <person name="Dai N."/>
            <person name="Sheng W."/>
            <person name="Hou X."/>
            <person name="Wei L."/>
        </authorList>
    </citation>
    <scope>NUCLEOTIDE SEQUENCE</scope>
    <source>
        <strain evidence="2">K16</strain>
        <tissue evidence="2">Leaf</tissue>
    </source>
</reference>
<evidence type="ECO:0000313" key="3">
    <source>
        <dbReference type="Proteomes" id="UP001289374"/>
    </source>
</evidence>
<gene>
    <name evidence="2" type="ORF">Sango_2423800</name>
</gene>
<dbReference type="Proteomes" id="UP001289374">
    <property type="component" value="Unassembled WGS sequence"/>
</dbReference>
<keyword evidence="3" id="KW-1185">Reference proteome</keyword>
<comment type="caution">
    <text evidence="2">The sequence shown here is derived from an EMBL/GenBank/DDBJ whole genome shotgun (WGS) entry which is preliminary data.</text>
</comment>
<organism evidence="2 3">
    <name type="scientific">Sesamum angolense</name>
    <dbReference type="NCBI Taxonomy" id="2727404"/>
    <lineage>
        <taxon>Eukaryota</taxon>
        <taxon>Viridiplantae</taxon>
        <taxon>Streptophyta</taxon>
        <taxon>Embryophyta</taxon>
        <taxon>Tracheophyta</taxon>
        <taxon>Spermatophyta</taxon>
        <taxon>Magnoliopsida</taxon>
        <taxon>eudicotyledons</taxon>
        <taxon>Gunneridae</taxon>
        <taxon>Pentapetalae</taxon>
        <taxon>asterids</taxon>
        <taxon>lamiids</taxon>
        <taxon>Lamiales</taxon>
        <taxon>Pedaliaceae</taxon>
        <taxon>Sesamum</taxon>
    </lineage>
</organism>
<sequence>MKGSILKLNLDIVSPYIPYAKRILKANLDKKLEKFLEILKNIHVNIPLIDALKQMPSYAMFLKEDLQEEYEEVPNFVDTGQDVKSKLQKEEVEEELRALEVRQHLPGKVVRRLHSTKEIEADTSKISQDLREIQKTVQDYGHRLSNIPMKVDSLCHQMDQILKILPDLHKNLTDLKTEVANLKRNQRETLKRPYPDKSASGTPLGQYLFYIREGRADISDLQELAESFSQLGIVELVNVQTNEVTPALLPPEGSICSNEAPHDHPMRESADFHTNATPTEADRRMVAAINIAATTLELDKENFIKLVELSLEGSMKIGRDNTPADTKASILAGDSKSAIADRLERLIKIHFIGDGYFKGSRAEKAR</sequence>
<proteinExistence type="predicted"/>
<evidence type="ECO:0000313" key="2">
    <source>
        <dbReference type="EMBL" id="KAK4388172.1"/>
    </source>
</evidence>
<dbReference type="EMBL" id="JACGWL010000014">
    <property type="protein sequence ID" value="KAK4388172.1"/>
    <property type="molecule type" value="Genomic_DNA"/>
</dbReference>
<reference evidence="2" key="2">
    <citation type="journal article" date="2024" name="Plant">
        <title>Genomic evolution and insights into agronomic trait innovations of Sesamum species.</title>
        <authorList>
            <person name="Miao H."/>
            <person name="Wang L."/>
            <person name="Qu L."/>
            <person name="Liu H."/>
            <person name="Sun Y."/>
            <person name="Le M."/>
            <person name="Wang Q."/>
            <person name="Wei S."/>
            <person name="Zheng Y."/>
            <person name="Lin W."/>
            <person name="Duan Y."/>
            <person name="Cao H."/>
            <person name="Xiong S."/>
            <person name="Wang X."/>
            <person name="Wei L."/>
            <person name="Li C."/>
            <person name="Ma Q."/>
            <person name="Ju M."/>
            <person name="Zhao R."/>
            <person name="Li G."/>
            <person name="Mu C."/>
            <person name="Tian Q."/>
            <person name="Mei H."/>
            <person name="Zhang T."/>
            <person name="Gao T."/>
            <person name="Zhang H."/>
        </authorList>
    </citation>
    <scope>NUCLEOTIDE SEQUENCE</scope>
    <source>
        <strain evidence="2">K16</strain>
    </source>
</reference>
<name>A0AAE2BJY5_9LAMI</name>
<evidence type="ECO:0000256" key="1">
    <source>
        <dbReference type="SAM" id="Coils"/>
    </source>
</evidence>
<dbReference type="AlphaFoldDB" id="A0AAE2BJY5"/>
<keyword evidence="1" id="KW-0175">Coiled coil</keyword>
<accession>A0AAE2BJY5</accession>
<feature type="coiled-coil region" evidence="1">
    <location>
        <begin position="165"/>
        <end position="192"/>
    </location>
</feature>